<evidence type="ECO:0000313" key="2">
    <source>
        <dbReference type="EMBL" id="KEJ98065.1"/>
    </source>
</evidence>
<keyword evidence="1" id="KW-0472">Membrane</keyword>
<reference evidence="2 3" key="1">
    <citation type="submission" date="2014-01" db="EMBL/GenBank/DDBJ databases">
        <title>Sulfitobacter sp. H3 (MCCC 1A00686) Genome Sequencing.</title>
        <authorList>
            <person name="Lai Q."/>
            <person name="Hong Z."/>
        </authorList>
    </citation>
    <scope>NUCLEOTIDE SEQUENCE [LARGE SCALE GENOMIC DNA]</scope>
    <source>
        <strain evidence="2 3">H3</strain>
    </source>
</reference>
<dbReference type="AlphaFoldDB" id="A0A073J8F4"/>
<name>A0A073J8F4_9RHOB</name>
<dbReference type="GeneID" id="68870615"/>
<accession>A0A073J8F4</accession>
<feature type="transmembrane region" description="Helical" evidence="1">
    <location>
        <begin position="29"/>
        <end position="50"/>
    </location>
</feature>
<comment type="caution">
    <text evidence="2">The sequence shown here is derived from an EMBL/GenBank/DDBJ whole genome shotgun (WGS) entry which is preliminary data.</text>
</comment>
<gene>
    <name evidence="2" type="ORF">SUH3_03470</name>
</gene>
<feature type="transmembrane region" description="Helical" evidence="1">
    <location>
        <begin position="6"/>
        <end position="22"/>
    </location>
</feature>
<organism evidence="2 3">
    <name type="scientific">Pseudosulfitobacter pseudonitzschiae</name>
    <dbReference type="NCBI Taxonomy" id="1402135"/>
    <lineage>
        <taxon>Bacteria</taxon>
        <taxon>Pseudomonadati</taxon>
        <taxon>Pseudomonadota</taxon>
        <taxon>Alphaproteobacteria</taxon>
        <taxon>Rhodobacterales</taxon>
        <taxon>Roseobacteraceae</taxon>
        <taxon>Pseudosulfitobacter</taxon>
    </lineage>
</organism>
<sequence>MIPVSAFVPPLILGAVAMYIGLRGYIRLYLYYVPLSLVIIAALLWLGLGVPPYNNSVIVALLAMGLFLCACFGMGWIIHRFLTRKSRP</sequence>
<keyword evidence="1" id="KW-1133">Transmembrane helix</keyword>
<keyword evidence="1" id="KW-0812">Transmembrane</keyword>
<evidence type="ECO:0000313" key="3">
    <source>
        <dbReference type="Proteomes" id="UP000027746"/>
    </source>
</evidence>
<evidence type="ECO:0000256" key="1">
    <source>
        <dbReference type="SAM" id="Phobius"/>
    </source>
</evidence>
<protein>
    <submittedName>
        <fullName evidence="2">Uncharacterized protein</fullName>
    </submittedName>
</protein>
<dbReference type="EMBL" id="JAMD01000001">
    <property type="protein sequence ID" value="KEJ98065.1"/>
    <property type="molecule type" value="Genomic_DNA"/>
</dbReference>
<feature type="transmembrane region" description="Helical" evidence="1">
    <location>
        <begin position="56"/>
        <end position="78"/>
    </location>
</feature>
<dbReference type="OrthoDB" id="7726953at2"/>
<dbReference type="RefSeq" id="WP_037921421.1">
    <property type="nucleotide sequence ID" value="NZ_CP054599.1"/>
</dbReference>
<proteinExistence type="predicted"/>
<keyword evidence="3" id="KW-1185">Reference proteome</keyword>
<dbReference type="Proteomes" id="UP000027746">
    <property type="component" value="Unassembled WGS sequence"/>
</dbReference>